<name>A0A396GS37_MEDTR</name>
<proteinExistence type="predicted"/>
<organism evidence="1">
    <name type="scientific">Medicago truncatula</name>
    <name type="common">Barrel medic</name>
    <name type="synonym">Medicago tribuloides</name>
    <dbReference type="NCBI Taxonomy" id="3880"/>
    <lineage>
        <taxon>Eukaryota</taxon>
        <taxon>Viridiplantae</taxon>
        <taxon>Streptophyta</taxon>
        <taxon>Embryophyta</taxon>
        <taxon>Tracheophyta</taxon>
        <taxon>Spermatophyta</taxon>
        <taxon>Magnoliopsida</taxon>
        <taxon>eudicotyledons</taxon>
        <taxon>Gunneridae</taxon>
        <taxon>Pentapetalae</taxon>
        <taxon>rosids</taxon>
        <taxon>fabids</taxon>
        <taxon>Fabales</taxon>
        <taxon>Fabaceae</taxon>
        <taxon>Papilionoideae</taxon>
        <taxon>50 kb inversion clade</taxon>
        <taxon>NPAAA clade</taxon>
        <taxon>Hologalegina</taxon>
        <taxon>IRL clade</taxon>
        <taxon>Trifolieae</taxon>
        <taxon>Medicago</taxon>
    </lineage>
</organism>
<accession>A0A396GS37</accession>
<dbReference type="AlphaFoldDB" id="A0A396GS37"/>
<dbReference type="Proteomes" id="UP000265566">
    <property type="component" value="Chromosome 8"/>
</dbReference>
<reference evidence="1" key="1">
    <citation type="journal article" date="2018" name="Nat. Plants">
        <title>Whole-genome landscape of Medicago truncatula symbiotic genes.</title>
        <authorList>
            <person name="Pecrix Y."/>
            <person name="Gamas P."/>
            <person name="Carrere S."/>
        </authorList>
    </citation>
    <scope>NUCLEOTIDE SEQUENCE</scope>
    <source>
        <tissue evidence="1">Leaves</tissue>
    </source>
</reference>
<dbReference type="Gramene" id="rna49714">
    <property type="protein sequence ID" value="RHN43178.1"/>
    <property type="gene ID" value="gene49714"/>
</dbReference>
<sequence length="43" mass="5246">MELLKLLKNQKPCLEKAHISNIISFFFLYLVESDIFWRFKLND</sequence>
<protein>
    <submittedName>
        <fullName evidence="1">Uncharacterized protein</fullName>
    </submittedName>
</protein>
<comment type="caution">
    <text evidence="1">The sequence shown here is derived from an EMBL/GenBank/DDBJ whole genome shotgun (WGS) entry which is preliminary data.</text>
</comment>
<evidence type="ECO:0000313" key="1">
    <source>
        <dbReference type="EMBL" id="RHN43178.1"/>
    </source>
</evidence>
<dbReference type="EMBL" id="PSQE01000008">
    <property type="protein sequence ID" value="RHN43178.1"/>
    <property type="molecule type" value="Genomic_DNA"/>
</dbReference>
<gene>
    <name evidence="1" type="ORF">MtrunA17_Chr8g0384971</name>
</gene>